<dbReference type="Proteomes" id="UP000016462">
    <property type="component" value="Unassembled WGS sequence"/>
</dbReference>
<accession>U1MNQ7</accession>
<evidence type="ECO:0000313" key="2">
    <source>
        <dbReference type="Proteomes" id="UP000016462"/>
    </source>
</evidence>
<protein>
    <recommendedName>
        <fullName evidence="3">DUF2190 domain-containing protein</fullName>
    </recommendedName>
</protein>
<dbReference type="Pfam" id="PF09956">
    <property type="entry name" value="Phage_cement_2"/>
    <property type="match status" value="1"/>
</dbReference>
<comment type="caution">
    <text evidence="1">The sequence shown here is derived from an EMBL/GenBank/DDBJ whole genome shotgun (WGS) entry which is preliminary data.</text>
</comment>
<proteinExistence type="predicted"/>
<reference evidence="1 2" key="1">
    <citation type="journal article" date="2013" name="Genome Announc.">
        <title>First draft genome sequence from a member of the genus agrococcus, isolated from modern microbialites.</title>
        <authorList>
            <person name="White R.A.III."/>
            <person name="Grassa C.J."/>
            <person name="Suttle C.A."/>
        </authorList>
    </citation>
    <scope>NUCLEOTIDE SEQUENCE [LARGE SCALE GENOMIC DNA]</scope>
    <source>
        <strain evidence="1 2">RW1</strain>
    </source>
</reference>
<evidence type="ECO:0000313" key="1">
    <source>
        <dbReference type="EMBL" id="ERG63531.1"/>
    </source>
</evidence>
<dbReference type="RefSeq" id="WP_021011281.1">
    <property type="nucleotide sequence ID" value="NZ_ASHR01000031.1"/>
</dbReference>
<dbReference type="OrthoDB" id="4560123at2"/>
<dbReference type="InterPro" id="IPR011231">
    <property type="entry name" value="Phage_VT1-Sakai_H0018"/>
</dbReference>
<sequence length="127" mass="12355">MANECIPAYRPGHDITATAGGAITGKTFVDASTALDVAAGTPVTVVTATAAGLTFGVASRDTASGAKLHVLRGPGTVVPVTAGGTIARGAEVEVGASGRAVTLASGKARGRALTAGTSGNDVFIELY</sequence>
<name>U1MNQ7_9MICO</name>
<dbReference type="EMBL" id="ASHR01000031">
    <property type="protein sequence ID" value="ERG63531.1"/>
    <property type="molecule type" value="Genomic_DNA"/>
</dbReference>
<gene>
    <name evidence="1" type="ORF">L332_03575</name>
</gene>
<organism evidence="1 2">
    <name type="scientific">Agrococcus pavilionensis RW1</name>
    <dbReference type="NCBI Taxonomy" id="1330458"/>
    <lineage>
        <taxon>Bacteria</taxon>
        <taxon>Bacillati</taxon>
        <taxon>Actinomycetota</taxon>
        <taxon>Actinomycetes</taxon>
        <taxon>Micrococcales</taxon>
        <taxon>Microbacteriaceae</taxon>
        <taxon>Agrococcus</taxon>
    </lineage>
</organism>
<evidence type="ECO:0008006" key="3">
    <source>
        <dbReference type="Google" id="ProtNLM"/>
    </source>
</evidence>
<keyword evidence="2" id="KW-1185">Reference proteome</keyword>
<dbReference type="AlphaFoldDB" id="U1MNQ7"/>